<comment type="caution">
    <text evidence="9">The sequence shown here is derived from an EMBL/GenBank/DDBJ whole genome shotgun (WGS) entry which is preliminary data.</text>
</comment>
<evidence type="ECO:0000313" key="10">
    <source>
        <dbReference type="Proteomes" id="UP000050525"/>
    </source>
</evidence>
<feature type="region of interest" description="Disordered" evidence="7">
    <location>
        <begin position="1"/>
        <end position="21"/>
    </location>
</feature>
<dbReference type="AlphaFoldDB" id="A0A151MNW8"/>
<dbReference type="InterPro" id="IPR032675">
    <property type="entry name" value="LRR_dom_sf"/>
</dbReference>
<keyword evidence="10" id="KW-1185">Reference proteome</keyword>
<dbReference type="STRING" id="8496.A0A151MNW8"/>
<dbReference type="SMART" id="SM00082">
    <property type="entry name" value="LRRCT"/>
    <property type="match status" value="1"/>
</dbReference>
<dbReference type="InterPro" id="IPR011041">
    <property type="entry name" value="Quinoprot_gluc/sorb_DH_b-prop"/>
</dbReference>
<dbReference type="eggNOG" id="ENOG502SK2S">
    <property type="taxonomic scope" value="Eukaryota"/>
</dbReference>
<dbReference type="GO" id="GO:0005615">
    <property type="term" value="C:extracellular space"/>
    <property type="evidence" value="ECO:0007669"/>
    <property type="project" value="TreeGrafter"/>
</dbReference>
<evidence type="ECO:0000256" key="7">
    <source>
        <dbReference type="SAM" id="MobiDB-lite"/>
    </source>
</evidence>
<dbReference type="SUPFAM" id="SSF50952">
    <property type="entry name" value="Soluble quinoprotein glucose dehydrogenase"/>
    <property type="match status" value="1"/>
</dbReference>
<dbReference type="InterPro" id="IPR000483">
    <property type="entry name" value="Cys-rich_flank_reg_C"/>
</dbReference>
<dbReference type="Proteomes" id="UP000050525">
    <property type="component" value="Unassembled WGS sequence"/>
</dbReference>
<dbReference type="GO" id="GO:0042551">
    <property type="term" value="P:neuron maturation"/>
    <property type="evidence" value="ECO:0007669"/>
    <property type="project" value="TreeGrafter"/>
</dbReference>
<accession>A0A151MNW8</accession>
<dbReference type="SMART" id="SM00369">
    <property type="entry name" value="LRR_TYP"/>
    <property type="match status" value="2"/>
</dbReference>
<comment type="subcellular location">
    <subcellularLocation>
        <location evidence="1">Secreted</location>
    </subcellularLocation>
</comment>
<gene>
    <name evidence="9" type="ORF">Y1Q_0013076</name>
</gene>
<evidence type="ECO:0000256" key="5">
    <source>
        <dbReference type="ARBA" id="ARBA00022737"/>
    </source>
</evidence>
<evidence type="ECO:0000256" key="2">
    <source>
        <dbReference type="ARBA" id="ARBA00022525"/>
    </source>
</evidence>
<sequence>MQKRGVHVRARGSPAENPGFRAQPAPLRRLLTRGVVGLIADDAFEGLLHLEYLFIEQNRVGALGRNALRGLRALVHLSLADNQLETLPPHLFRGLHSLTHVDLRGNPLRCDCGLLWLVRWLVATNASAEVGECHAPPARAHLPLRRLRSPDFDCLVPELVPFQALPFQALSVEPVRFRGETLVAVAQPFAGRCGLLHWDQLAGAFRTYATINATSPVACKPLVLGRRLVVVVAQLRGGSHVWKLEGAEPAEEEAAPEEEGAGPGAPPGARFVRLQALGGDLRRPHDVEAFRVGPAWFVAVADSSKAGASTVYRWDRSRGRGGGFYPHQALPAWHRDTDVEALELGGQPGLIVAAGARRPVVYRWAGTGAGAQLRRLTDIPAPEDVYAVRHFQPPGSPGQLYVCLSRYMGDAKVLRWEGSLFREVQAVPARGSLLFQPLVLGGRLYALLGSDVAYSRLYRFDPSAGQFVPGQELAPPAPRALAPVPVGPHHFVLISSFTGNSQIYRHVLVDLSA</sequence>
<dbReference type="InterPro" id="IPR005492">
    <property type="entry name" value="EPTP"/>
</dbReference>
<keyword evidence="2" id="KW-0964">Secreted</keyword>
<dbReference type="PANTHER" id="PTHR24367">
    <property type="entry name" value="LEUCINE-RICH REPEAT-CONTAINING PROTEIN"/>
    <property type="match status" value="1"/>
</dbReference>
<keyword evidence="3" id="KW-0433">Leucine-rich repeat</keyword>
<keyword evidence="5" id="KW-0677">Repeat</keyword>
<dbReference type="EMBL" id="AKHW03005634">
    <property type="protein sequence ID" value="KYO26241.1"/>
    <property type="molecule type" value="Genomic_DNA"/>
</dbReference>
<evidence type="ECO:0000256" key="4">
    <source>
        <dbReference type="ARBA" id="ARBA00022729"/>
    </source>
</evidence>
<keyword evidence="4" id="KW-0732">Signal</keyword>
<dbReference type="InterPro" id="IPR051295">
    <property type="entry name" value="LGI_related"/>
</dbReference>
<dbReference type="InterPro" id="IPR001611">
    <property type="entry name" value="Leu-rich_rpt"/>
</dbReference>
<dbReference type="Pfam" id="PF03736">
    <property type="entry name" value="EPTP"/>
    <property type="match status" value="4"/>
</dbReference>
<evidence type="ECO:0000256" key="1">
    <source>
        <dbReference type="ARBA" id="ARBA00004613"/>
    </source>
</evidence>
<proteinExistence type="predicted"/>
<protein>
    <submittedName>
        <fullName evidence="9">Leucine-rich repeat LGI family member 4-like</fullName>
    </submittedName>
</protein>
<dbReference type="PANTHER" id="PTHR24367:SF268">
    <property type="entry name" value="LEUCINE-RICH REPEAT LGI FAMILY MEMBER 4"/>
    <property type="match status" value="1"/>
</dbReference>
<organism evidence="9 10">
    <name type="scientific">Alligator mississippiensis</name>
    <name type="common">American alligator</name>
    <dbReference type="NCBI Taxonomy" id="8496"/>
    <lineage>
        <taxon>Eukaryota</taxon>
        <taxon>Metazoa</taxon>
        <taxon>Chordata</taxon>
        <taxon>Craniata</taxon>
        <taxon>Vertebrata</taxon>
        <taxon>Euteleostomi</taxon>
        <taxon>Archelosauria</taxon>
        <taxon>Archosauria</taxon>
        <taxon>Crocodylia</taxon>
        <taxon>Alligatoridae</taxon>
        <taxon>Alligatorinae</taxon>
        <taxon>Alligator</taxon>
    </lineage>
</organism>
<evidence type="ECO:0000313" key="9">
    <source>
        <dbReference type="EMBL" id="KYO26241.1"/>
    </source>
</evidence>
<name>A0A151MNW8_ALLMI</name>
<dbReference type="SUPFAM" id="SSF52058">
    <property type="entry name" value="L domain-like"/>
    <property type="match status" value="1"/>
</dbReference>
<keyword evidence="6" id="KW-0325">Glycoprotein</keyword>
<feature type="region of interest" description="Disordered" evidence="7">
    <location>
        <begin position="246"/>
        <end position="267"/>
    </location>
</feature>
<dbReference type="InterPro" id="IPR009039">
    <property type="entry name" value="EAR"/>
</dbReference>
<reference evidence="9 10" key="1">
    <citation type="journal article" date="2012" name="Genome Biol.">
        <title>Sequencing three crocodilian genomes to illuminate the evolution of archosaurs and amniotes.</title>
        <authorList>
            <person name="St John J.A."/>
            <person name="Braun E.L."/>
            <person name="Isberg S.R."/>
            <person name="Miles L.G."/>
            <person name="Chong A.Y."/>
            <person name="Gongora J."/>
            <person name="Dalzell P."/>
            <person name="Moran C."/>
            <person name="Bed'hom B."/>
            <person name="Abzhanov A."/>
            <person name="Burgess S.C."/>
            <person name="Cooksey A.M."/>
            <person name="Castoe T.A."/>
            <person name="Crawford N.G."/>
            <person name="Densmore L.D."/>
            <person name="Drew J.C."/>
            <person name="Edwards S.V."/>
            <person name="Faircloth B.C."/>
            <person name="Fujita M.K."/>
            <person name="Greenwold M.J."/>
            <person name="Hoffmann F.G."/>
            <person name="Howard J.M."/>
            <person name="Iguchi T."/>
            <person name="Janes D.E."/>
            <person name="Khan S.Y."/>
            <person name="Kohno S."/>
            <person name="de Koning A.J."/>
            <person name="Lance S.L."/>
            <person name="McCarthy F.M."/>
            <person name="McCormack J.E."/>
            <person name="Merchant M.E."/>
            <person name="Peterson D.G."/>
            <person name="Pollock D.D."/>
            <person name="Pourmand N."/>
            <person name="Raney B.J."/>
            <person name="Roessler K.A."/>
            <person name="Sanford J.R."/>
            <person name="Sawyer R.H."/>
            <person name="Schmidt C.J."/>
            <person name="Triplett E.W."/>
            <person name="Tuberville T.D."/>
            <person name="Venegas-Anaya M."/>
            <person name="Howard J.T."/>
            <person name="Jarvis E.D."/>
            <person name="Guillette L.J.Jr."/>
            <person name="Glenn T.C."/>
            <person name="Green R.E."/>
            <person name="Ray D.A."/>
        </authorList>
    </citation>
    <scope>NUCLEOTIDE SEQUENCE [LARGE SCALE GENOMIC DNA]</scope>
    <source>
        <strain evidence="9">KSC_2009_1</strain>
    </source>
</reference>
<dbReference type="InterPro" id="IPR003591">
    <property type="entry name" value="Leu-rich_rpt_typical-subtyp"/>
</dbReference>
<dbReference type="PROSITE" id="PS50912">
    <property type="entry name" value="EAR"/>
    <property type="match status" value="7"/>
</dbReference>
<feature type="compositionally biased region" description="Basic residues" evidence="7">
    <location>
        <begin position="1"/>
        <end position="10"/>
    </location>
</feature>
<evidence type="ECO:0000259" key="8">
    <source>
        <dbReference type="SMART" id="SM00082"/>
    </source>
</evidence>
<feature type="domain" description="LRRCT" evidence="8">
    <location>
        <begin position="106"/>
        <end position="155"/>
    </location>
</feature>
<dbReference type="Pfam" id="PF13855">
    <property type="entry name" value="LRR_8"/>
    <property type="match status" value="1"/>
</dbReference>
<evidence type="ECO:0000256" key="6">
    <source>
        <dbReference type="ARBA" id="ARBA00023180"/>
    </source>
</evidence>
<dbReference type="Gene3D" id="3.80.10.10">
    <property type="entry name" value="Ribonuclease Inhibitor"/>
    <property type="match status" value="1"/>
</dbReference>
<dbReference type="GO" id="GO:0022011">
    <property type="term" value="P:myelination in peripheral nervous system"/>
    <property type="evidence" value="ECO:0007669"/>
    <property type="project" value="TreeGrafter"/>
</dbReference>
<feature type="compositionally biased region" description="Acidic residues" evidence="7">
    <location>
        <begin position="248"/>
        <end position="260"/>
    </location>
</feature>
<evidence type="ECO:0000256" key="3">
    <source>
        <dbReference type="ARBA" id="ARBA00022614"/>
    </source>
</evidence>